<dbReference type="Pfam" id="PF00395">
    <property type="entry name" value="SLH"/>
    <property type="match status" value="3"/>
</dbReference>
<feature type="signal peptide" evidence="3">
    <location>
        <begin position="1"/>
        <end position="23"/>
    </location>
</feature>
<dbReference type="RefSeq" id="WP_366293310.1">
    <property type="nucleotide sequence ID" value="NZ_CP159992.1"/>
</dbReference>
<feature type="region of interest" description="Disordered" evidence="2">
    <location>
        <begin position="681"/>
        <end position="781"/>
    </location>
</feature>
<feature type="domain" description="SLH" evidence="5">
    <location>
        <begin position="779"/>
        <end position="842"/>
    </location>
</feature>
<keyword evidence="1" id="KW-0677">Repeat</keyword>
<feature type="chain" id="PRO_5043829431" evidence="3">
    <location>
        <begin position="24"/>
        <end position="960"/>
    </location>
</feature>
<organism evidence="6">
    <name type="scientific">Paenibacillus sp. AN1007</name>
    <dbReference type="NCBI Taxonomy" id="3151385"/>
    <lineage>
        <taxon>Bacteria</taxon>
        <taxon>Bacillati</taxon>
        <taxon>Bacillota</taxon>
        <taxon>Bacilli</taxon>
        <taxon>Bacillales</taxon>
        <taxon>Paenibacillaceae</taxon>
        <taxon>Paenibacillus</taxon>
    </lineage>
</organism>
<feature type="compositionally biased region" description="Low complexity" evidence="2">
    <location>
        <begin position="722"/>
        <end position="734"/>
    </location>
</feature>
<dbReference type="Gene3D" id="2.60.40.10">
    <property type="entry name" value="Immunoglobulins"/>
    <property type="match status" value="4"/>
</dbReference>
<evidence type="ECO:0000256" key="1">
    <source>
        <dbReference type="ARBA" id="ARBA00022737"/>
    </source>
</evidence>
<dbReference type="InterPro" id="IPR013783">
    <property type="entry name" value="Ig-like_fold"/>
</dbReference>
<dbReference type="CDD" id="cd00063">
    <property type="entry name" value="FN3"/>
    <property type="match status" value="2"/>
</dbReference>
<dbReference type="InterPro" id="IPR036116">
    <property type="entry name" value="FN3_sf"/>
</dbReference>
<feature type="domain" description="Fibronectin type-III" evidence="4">
    <location>
        <begin position="233"/>
        <end position="317"/>
    </location>
</feature>
<evidence type="ECO:0000313" key="6">
    <source>
        <dbReference type="EMBL" id="XCP95354.1"/>
    </source>
</evidence>
<dbReference type="SUPFAM" id="SSF49265">
    <property type="entry name" value="Fibronectin type III"/>
    <property type="match status" value="3"/>
</dbReference>
<dbReference type="EMBL" id="CP159992">
    <property type="protein sequence ID" value="XCP95354.1"/>
    <property type="molecule type" value="Genomic_DNA"/>
</dbReference>
<evidence type="ECO:0000256" key="2">
    <source>
        <dbReference type="SAM" id="MobiDB-lite"/>
    </source>
</evidence>
<dbReference type="PROSITE" id="PS50853">
    <property type="entry name" value="FN3"/>
    <property type="match status" value="2"/>
</dbReference>
<dbReference type="InterPro" id="IPR050991">
    <property type="entry name" value="ECM_Regulatory_Proteins"/>
</dbReference>
<protein>
    <submittedName>
        <fullName evidence="6">S-layer homology domain-containing protein</fullName>
    </submittedName>
</protein>
<feature type="compositionally biased region" description="Basic and acidic residues" evidence="2">
    <location>
        <begin position="755"/>
        <end position="781"/>
    </location>
</feature>
<feature type="domain" description="SLH" evidence="5">
    <location>
        <begin position="843"/>
        <end position="902"/>
    </location>
</feature>
<evidence type="ECO:0000256" key="3">
    <source>
        <dbReference type="SAM" id="SignalP"/>
    </source>
</evidence>
<dbReference type="SMART" id="SM00060">
    <property type="entry name" value="FN3"/>
    <property type="match status" value="6"/>
</dbReference>
<feature type="domain" description="SLH" evidence="5">
    <location>
        <begin position="903"/>
        <end position="960"/>
    </location>
</feature>
<dbReference type="Pfam" id="PF00041">
    <property type="entry name" value="fn3"/>
    <property type="match status" value="2"/>
</dbReference>
<dbReference type="PANTHER" id="PTHR46708">
    <property type="entry name" value="TENASCIN"/>
    <property type="match status" value="1"/>
</dbReference>
<sequence>MRRMKCRKILAVFLSTSMLLSSAALVGGDRVNAAGTDPVSTTVSMQASVDQSSETMNTAEAPLAKPGNLVVETTDEKIHVTWDAVEGAEKYALTVDGNKEYEGVERIFERFAPPGTSYEMAVWAIDQAGTPGEKSTIVAETKERLKPAAPTNFNVTTDETSLTASWNAAERASGYVVTVDNEKVYEGNDLSCTLEGLTPNKQYRVEIWSVNEYGVSWKSTDTVKTKDPDNLPAPKNLRVDSTWNSITITWDAVEGADKYYVRKNNDYVYDGPDTTYTITNLNPDVPYTLYVYGYNTTSNKLGELGRITGVTKRLPAPDHFKAVPKTNSIKLSWDEVDHAVEYELKRGKLIIYTGPLKTFIDTDLDEGKAYNYTVTAKNDYSSGYPAAASTSTLVTPRLPYPENVRVTELTYNKVRLDWDAVDGAEEYEISRNGMTIGVPMETWWIGNLEGLSGDISYKIAAIRKGVSGEAAVKKVTIPSRPVPGEAPSGNLKLEVNRIYHDQVSLSWNQAAGASYYDVFRDETHKVWSGKLNINTITDSNMKPEESHTYKVVAGNESGILESNVIHVKTAAKPKPIAIMPAQPLEGTITFDFKVTDGAVMYVERNPQTVYTPLEDGTYRQTYYNAAADVRRDEGIVTPINGRLHFSEPGVSPNRNYNYDIVAVVHNTDGTETVVAREGISISTPADGSGATVPGTVVDPGNGGGSTPTPGSGSGNGNGNGNGTTPSAPGTETSGAAGGSLSGNNPSGGATTGNAKNDHGAADRSGTKKEDTKVTPREETKSETYTDIDTSYAKEAILFLTSKGIAKGYSDGTFGLKKKVTRAEFAVFLNRALGYTSSSPYAGTFKDIDPKAWYVSELHAAIENDITKGFADHTYRPNEVISREQAAVMLSNVLLKNGSLLLSAVSYEDHTDVASWAKESVKLVTQESVMNGYPGNKFMPKRSLSREEAAQLIYNLVQLVD</sequence>
<accession>A0AAU8NC16</accession>
<evidence type="ECO:0000259" key="4">
    <source>
        <dbReference type="PROSITE" id="PS50853"/>
    </source>
</evidence>
<dbReference type="InterPro" id="IPR001119">
    <property type="entry name" value="SLH_dom"/>
</dbReference>
<dbReference type="PANTHER" id="PTHR46708:SF2">
    <property type="entry name" value="FIBRONECTIN TYPE-III DOMAIN-CONTAINING PROTEIN"/>
    <property type="match status" value="1"/>
</dbReference>
<reference evidence="6" key="1">
    <citation type="submission" date="2024-05" db="EMBL/GenBank/DDBJ databases">
        <title>Draft genome assemblies of 36 bacteria isolated from hibernating arctic ground squirrels.</title>
        <authorList>
            <person name="McKee H."/>
            <person name="Mullen L."/>
            <person name="Drown D.M."/>
            <person name="Duddleston K.N."/>
        </authorList>
    </citation>
    <scope>NUCLEOTIDE SEQUENCE</scope>
    <source>
        <strain evidence="6">AN1007</strain>
    </source>
</reference>
<dbReference type="InterPro" id="IPR003961">
    <property type="entry name" value="FN3_dom"/>
</dbReference>
<feature type="compositionally biased region" description="Gly residues" evidence="2">
    <location>
        <begin position="700"/>
        <end position="721"/>
    </location>
</feature>
<proteinExistence type="predicted"/>
<dbReference type="PROSITE" id="PS51272">
    <property type="entry name" value="SLH"/>
    <property type="match status" value="3"/>
</dbReference>
<dbReference type="AlphaFoldDB" id="A0AAU8NC16"/>
<evidence type="ECO:0000259" key="5">
    <source>
        <dbReference type="PROSITE" id="PS51272"/>
    </source>
</evidence>
<keyword evidence="3" id="KW-0732">Signal</keyword>
<name>A0AAU8NC16_9BACL</name>
<gene>
    <name evidence="6" type="ORF">ABXS70_00960</name>
</gene>
<feature type="domain" description="Fibronectin type-III" evidence="4">
    <location>
        <begin position="146"/>
        <end position="228"/>
    </location>
</feature>